<reference evidence="1 2" key="1">
    <citation type="journal article" date="2021" name="Elife">
        <title>Chloroplast acquisition without the gene transfer in kleptoplastic sea slugs, Plakobranchus ocellatus.</title>
        <authorList>
            <person name="Maeda T."/>
            <person name="Takahashi S."/>
            <person name="Yoshida T."/>
            <person name="Shimamura S."/>
            <person name="Takaki Y."/>
            <person name="Nagai Y."/>
            <person name="Toyoda A."/>
            <person name="Suzuki Y."/>
            <person name="Arimoto A."/>
            <person name="Ishii H."/>
            <person name="Satoh N."/>
            <person name="Nishiyama T."/>
            <person name="Hasebe M."/>
            <person name="Maruyama T."/>
            <person name="Minagawa J."/>
            <person name="Obokata J."/>
            <person name="Shigenobu S."/>
        </authorList>
    </citation>
    <scope>NUCLEOTIDE SEQUENCE [LARGE SCALE GENOMIC DNA]</scope>
</reference>
<dbReference type="AlphaFoldDB" id="A0AAV3Z7B5"/>
<keyword evidence="2" id="KW-1185">Reference proteome</keyword>
<gene>
    <name evidence="1" type="ORF">PoB_001691700</name>
</gene>
<proteinExistence type="predicted"/>
<accession>A0AAV3Z7B5</accession>
<organism evidence="1 2">
    <name type="scientific">Plakobranchus ocellatus</name>
    <dbReference type="NCBI Taxonomy" id="259542"/>
    <lineage>
        <taxon>Eukaryota</taxon>
        <taxon>Metazoa</taxon>
        <taxon>Spiralia</taxon>
        <taxon>Lophotrochozoa</taxon>
        <taxon>Mollusca</taxon>
        <taxon>Gastropoda</taxon>
        <taxon>Heterobranchia</taxon>
        <taxon>Euthyneura</taxon>
        <taxon>Panpulmonata</taxon>
        <taxon>Sacoglossa</taxon>
        <taxon>Placobranchoidea</taxon>
        <taxon>Plakobranchidae</taxon>
        <taxon>Plakobranchus</taxon>
    </lineage>
</organism>
<sequence length="112" mass="13204">MRIEYGELVHQILFFELDQLVTINSTVPLYCRQHLQRSSCCVTQGLRSGHRHTHDHRHVRILRTSRSFHVSNDGVTDGVRDAQCLYFITQVRCPQVDHCLFCQQRCVVDFYQ</sequence>
<name>A0AAV3Z7B5_9GAST</name>
<comment type="caution">
    <text evidence="1">The sequence shown here is derived from an EMBL/GenBank/DDBJ whole genome shotgun (WGS) entry which is preliminary data.</text>
</comment>
<protein>
    <submittedName>
        <fullName evidence="1">Uncharacterized protein</fullName>
    </submittedName>
</protein>
<dbReference type="EMBL" id="BLXT01002034">
    <property type="protein sequence ID" value="GFN90411.1"/>
    <property type="molecule type" value="Genomic_DNA"/>
</dbReference>
<evidence type="ECO:0000313" key="2">
    <source>
        <dbReference type="Proteomes" id="UP000735302"/>
    </source>
</evidence>
<evidence type="ECO:0000313" key="1">
    <source>
        <dbReference type="EMBL" id="GFN90411.1"/>
    </source>
</evidence>
<dbReference type="Proteomes" id="UP000735302">
    <property type="component" value="Unassembled WGS sequence"/>
</dbReference>